<feature type="compositionally biased region" description="Low complexity" evidence="1">
    <location>
        <begin position="189"/>
        <end position="200"/>
    </location>
</feature>
<name>A0A7R9BJ33_9CRUS</name>
<dbReference type="AlphaFoldDB" id="A0A7R9BJ33"/>
<feature type="compositionally biased region" description="Low complexity" evidence="1">
    <location>
        <begin position="19"/>
        <end position="40"/>
    </location>
</feature>
<feature type="signal peptide" evidence="2">
    <location>
        <begin position="1"/>
        <end position="20"/>
    </location>
</feature>
<feature type="compositionally biased region" description="Polar residues" evidence="1">
    <location>
        <begin position="53"/>
        <end position="62"/>
    </location>
</feature>
<gene>
    <name evidence="3" type="ORF">NMOB1V02_LOCUS2548</name>
</gene>
<feature type="chain" id="PRO_5036402901" evidence="2">
    <location>
        <begin position="21"/>
        <end position="586"/>
    </location>
</feature>
<dbReference type="EMBL" id="CAJPEX010000289">
    <property type="protein sequence ID" value="CAG0914877.1"/>
    <property type="molecule type" value="Genomic_DNA"/>
</dbReference>
<reference evidence="3" key="1">
    <citation type="submission" date="2020-11" db="EMBL/GenBank/DDBJ databases">
        <authorList>
            <person name="Tran Van P."/>
        </authorList>
    </citation>
    <scope>NUCLEOTIDE SEQUENCE</scope>
</reference>
<feature type="region of interest" description="Disordered" evidence="1">
    <location>
        <begin position="156"/>
        <end position="210"/>
    </location>
</feature>
<dbReference type="OrthoDB" id="6337073at2759"/>
<dbReference type="EMBL" id="OA882326">
    <property type="protein sequence ID" value="CAD7274725.1"/>
    <property type="molecule type" value="Genomic_DNA"/>
</dbReference>
<organism evidence="3">
    <name type="scientific">Notodromas monacha</name>
    <dbReference type="NCBI Taxonomy" id="399045"/>
    <lineage>
        <taxon>Eukaryota</taxon>
        <taxon>Metazoa</taxon>
        <taxon>Ecdysozoa</taxon>
        <taxon>Arthropoda</taxon>
        <taxon>Crustacea</taxon>
        <taxon>Oligostraca</taxon>
        <taxon>Ostracoda</taxon>
        <taxon>Podocopa</taxon>
        <taxon>Podocopida</taxon>
        <taxon>Cypridocopina</taxon>
        <taxon>Cypridoidea</taxon>
        <taxon>Cyprididae</taxon>
        <taxon>Notodromas</taxon>
    </lineage>
</organism>
<evidence type="ECO:0000256" key="1">
    <source>
        <dbReference type="SAM" id="MobiDB-lite"/>
    </source>
</evidence>
<proteinExistence type="predicted"/>
<dbReference type="Proteomes" id="UP000678499">
    <property type="component" value="Unassembled WGS sequence"/>
</dbReference>
<feature type="region of interest" description="Disordered" evidence="1">
    <location>
        <begin position="19"/>
        <end position="104"/>
    </location>
</feature>
<feature type="compositionally biased region" description="Acidic residues" evidence="1">
    <location>
        <begin position="172"/>
        <end position="188"/>
    </location>
</feature>
<evidence type="ECO:0000313" key="4">
    <source>
        <dbReference type="Proteomes" id="UP000678499"/>
    </source>
</evidence>
<evidence type="ECO:0000313" key="3">
    <source>
        <dbReference type="EMBL" id="CAD7274725.1"/>
    </source>
</evidence>
<evidence type="ECO:0000256" key="2">
    <source>
        <dbReference type="SAM" id="SignalP"/>
    </source>
</evidence>
<protein>
    <submittedName>
        <fullName evidence="3">Uncharacterized protein</fullName>
    </submittedName>
</protein>
<feature type="compositionally biased region" description="Low complexity" evidence="1">
    <location>
        <begin position="84"/>
        <end position="94"/>
    </location>
</feature>
<feature type="compositionally biased region" description="Basic and acidic residues" evidence="1">
    <location>
        <begin position="41"/>
        <end position="52"/>
    </location>
</feature>
<keyword evidence="4" id="KW-1185">Reference proteome</keyword>
<keyword evidence="2" id="KW-0732">Signal</keyword>
<accession>A0A7R9BJ33</accession>
<feature type="compositionally biased region" description="Acidic residues" evidence="1">
    <location>
        <begin position="63"/>
        <end position="83"/>
    </location>
</feature>
<sequence length="586" mass="64046">MQLFILVCIVLGVLSNTANTLPTTTTTTASTSSSSSATTTEKSHHHDDEPELRTTTNASNSAEGDEESEDEEEEDDDDIEEAPEVAPAHAAAAADGASSGMSSNPQLEQQVRAFGDSAADAILGLFQLRFARDTASVIPKEPQVMVEDKPVAVTGFKKRHPLTSAPQTTTEQSEDEEEEDDDDIEEAPEVAPAHAAAAAADGASSGMSSNPQLEQQVRAFGDSAADAILGLFQLRFARDTASVIPKEPQVMVEDKPVAKIQDSKQHGGPHASLLHHLIMKRATEEGQDDLMGSAQTIRGYAPNVAPYANSNTRFADYHRSRPNTRPLGGGGGGGGGGGDFKPYATAFSPQTAQRLSSLRVNTSSKRFGFRDHPAPYFKSTPVNFGKLTEAPWLNKKPEGINDSLKSSLMNNVTQELINDTVSSELTGISVEVLEERTVKKERDRQLNDYIEDELLMPVVKEEVDDSVWKTLDYFTRNGKEKEKERDRQLNDYIEDELLMPVVKEEVDDSVWKTLDYFTRNGKEKEGDKLPEVSSATLVAIEAYARGDPPPSKLRSMYWDTLVPHIRRTRQGAGLGQNMALLRLQKS</sequence>